<name>A2EM04_TRIV3</name>
<dbReference type="RefSeq" id="XP_001318566.1">
    <property type="nucleotide sequence ID" value="XM_001318531.1"/>
</dbReference>
<dbReference type="EMBL" id="DS113426">
    <property type="protein sequence ID" value="EAY06343.1"/>
    <property type="molecule type" value="Genomic_DNA"/>
</dbReference>
<accession>A2EM04</accession>
<keyword evidence="2" id="KW-1185">Reference proteome</keyword>
<proteinExistence type="predicted"/>
<dbReference type="VEuPathDB" id="TrichDB:TVAGG3_0988970"/>
<evidence type="ECO:0000313" key="1">
    <source>
        <dbReference type="EMBL" id="EAY06343.1"/>
    </source>
</evidence>
<protein>
    <submittedName>
        <fullName evidence="1">Uncharacterized protein</fullName>
    </submittedName>
</protein>
<evidence type="ECO:0000313" key="2">
    <source>
        <dbReference type="Proteomes" id="UP000001542"/>
    </source>
</evidence>
<reference evidence="1" key="2">
    <citation type="journal article" date="2007" name="Science">
        <title>Draft genome sequence of the sexually transmitted pathogen Trichomonas vaginalis.</title>
        <authorList>
            <person name="Carlton J.M."/>
            <person name="Hirt R.P."/>
            <person name="Silva J.C."/>
            <person name="Delcher A.L."/>
            <person name="Schatz M."/>
            <person name="Zhao Q."/>
            <person name="Wortman J.R."/>
            <person name="Bidwell S.L."/>
            <person name="Alsmark U.C.M."/>
            <person name="Besteiro S."/>
            <person name="Sicheritz-Ponten T."/>
            <person name="Noel C.J."/>
            <person name="Dacks J.B."/>
            <person name="Foster P.G."/>
            <person name="Simillion C."/>
            <person name="Van de Peer Y."/>
            <person name="Miranda-Saavedra D."/>
            <person name="Barton G.J."/>
            <person name="Westrop G.D."/>
            <person name="Mueller S."/>
            <person name="Dessi D."/>
            <person name="Fiori P.L."/>
            <person name="Ren Q."/>
            <person name="Paulsen I."/>
            <person name="Zhang H."/>
            <person name="Bastida-Corcuera F.D."/>
            <person name="Simoes-Barbosa A."/>
            <person name="Brown M.T."/>
            <person name="Hayes R.D."/>
            <person name="Mukherjee M."/>
            <person name="Okumura C.Y."/>
            <person name="Schneider R."/>
            <person name="Smith A.J."/>
            <person name="Vanacova S."/>
            <person name="Villalvazo M."/>
            <person name="Haas B.J."/>
            <person name="Pertea M."/>
            <person name="Feldblyum T.V."/>
            <person name="Utterback T.R."/>
            <person name="Shu C.L."/>
            <person name="Osoegawa K."/>
            <person name="de Jong P.J."/>
            <person name="Hrdy I."/>
            <person name="Horvathova L."/>
            <person name="Zubacova Z."/>
            <person name="Dolezal P."/>
            <person name="Malik S.B."/>
            <person name="Logsdon J.M. Jr."/>
            <person name="Henze K."/>
            <person name="Gupta A."/>
            <person name="Wang C.C."/>
            <person name="Dunne R.L."/>
            <person name="Upcroft J.A."/>
            <person name="Upcroft P."/>
            <person name="White O."/>
            <person name="Salzberg S.L."/>
            <person name="Tang P."/>
            <person name="Chiu C.-H."/>
            <person name="Lee Y.-S."/>
            <person name="Embley T.M."/>
            <person name="Coombs G.H."/>
            <person name="Mottram J.C."/>
            <person name="Tachezy J."/>
            <person name="Fraser-Liggett C.M."/>
            <person name="Johnson P.J."/>
        </authorList>
    </citation>
    <scope>NUCLEOTIDE SEQUENCE [LARGE SCALE GENOMIC DNA]</scope>
    <source>
        <strain evidence="1">G3</strain>
    </source>
</reference>
<organism evidence="1 2">
    <name type="scientific">Trichomonas vaginalis (strain ATCC PRA-98 / G3)</name>
    <dbReference type="NCBI Taxonomy" id="412133"/>
    <lineage>
        <taxon>Eukaryota</taxon>
        <taxon>Metamonada</taxon>
        <taxon>Parabasalia</taxon>
        <taxon>Trichomonadida</taxon>
        <taxon>Trichomonadidae</taxon>
        <taxon>Trichomonas</taxon>
    </lineage>
</organism>
<dbReference type="InParanoid" id="A2EM04"/>
<dbReference type="VEuPathDB" id="TrichDB:TVAG_066000"/>
<gene>
    <name evidence="1" type="ORF">TVAG_066000</name>
</gene>
<dbReference type="KEGG" id="tva:4764218"/>
<reference evidence="1" key="1">
    <citation type="submission" date="2006-10" db="EMBL/GenBank/DDBJ databases">
        <authorList>
            <person name="Amadeo P."/>
            <person name="Zhao Q."/>
            <person name="Wortman J."/>
            <person name="Fraser-Liggett C."/>
            <person name="Carlton J."/>
        </authorList>
    </citation>
    <scope>NUCLEOTIDE SEQUENCE</scope>
    <source>
        <strain evidence="1">G3</strain>
    </source>
</reference>
<dbReference type="Proteomes" id="UP000001542">
    <property type="component" value="Unassembled WGS sequence"/>
</dbReference>
<sequence>MASEPESDGKKLDYTSMNPIDVEMFTDIFGGSASDFNIGVPKYVNEDSYSAKGMNFWVSGFEIEPLLFL</sequence>
<dbReference type="AlphaFoldDB" id="A2EM04"/>